<sequence length="193" mass="20621">MLHLVALSAAALVIVSLAEDEHAWLVPRFDDSFEDMDEGAMSGVANKSGLPGPYERPAGKCTQTSGGALTGCHCKENEAPRGIENTKGPIAVACAPPCDYRRVLGQDGGLRSLKGPPMLSCATPSPYGTVCRDASCFVTPHGDVSRGVLGLRAIASLLGLPARHGTLLRQRRDWSRMSVPHLSNFYFKANYHC</sequence>
<name>A0A7J6Q0I3_PEROL</name>
<dbReference type="AlphaFoldDB" id="A0A7J6Q0I3"/>
<dbReference type="Proteomes" id="UP000574390">
    <property type="component" value="Unassembled WGS sequence"/>
</dbReference>
<evidence type="ECO:0000313" key="2">
    <source>
        <dbReference type="EMBL" id="KAF4701925.1"/>
    </source>
</evidence>
<proteinExistence type="predicted"/>
<keyword evidence="1" id="KW-0732">Signal</keyword>
<evidence type="ECO:0000313" key="3">
    <source>
        <dbReference type="Proteomes" id="UP000574390"/>
    </source>
</evidence>
<dbReference type="EMBL" id="JABANM010033043">
    <property type="protein sequence ID" value="KAF4701925.1"/>
    <property type="molecule type" value="Genomic_DNA"/>
</dbReference>
<reference evidence="2 3" key="1">
    <citation type="submission" date="2020-04" db="EMBL/GenBank/DDBJ databases">
        <title>Perkinsus olseni comparative genomics.</title>
        <authorList>
            <person name="Bogema D.R."/>
        </authorList>
    </citation>
    <scope>NUCLEOTIDE SEQUENCE [LARGE SCALE GENOMIC DNA]</scope>
    <source>
        <strain evidence="2">ATCC PRA-205</strain>
    </source>
</reference>
<organism evidence="2 3">
    <name type="scientific">Perkinsus olseni</name>
    <name type="common">Perkinsus atlanticus</name>
    <dbReference type="NCBI Taxonomy" id="32597"/>
    <lineage>
        <taxon>Eukaryota</taxon>
        <taxon>Sar</taxon>
        <taxon>Alveolata</taxon>
        <taxon>Perkinsozoa</taxon>
        <taxon>Perkinsea</taxon>
        <taxon>Perkinsida</taxon>
        <taxon>Perkinsidae</taxon>
        <taxon>Perkinsus</taxon>
    </lineage>
</organism>
<gene>
    <name evidence="2" type="ORF">FOZ62_015496</name>
</gene>
<accession>A0A7J6Q0I3</accession>
<protein>
    <submittedName>
        <fullName evidence="2">Uncharacterized protein</fullName>
    </submittedName>
</protein>
<feature type="chain" id="PRO_5029762818" evidence="1">
    <location>
        <begin position="19"/>
        <end position="193"/>
    </location>
</feature>
<evidence type="ECO:0000256" key="1">
    <source>
        <dbReference type="SAM" id="SignalP"/>
    </source>
</evidence>
<comment type="caution">
    <text evidence="2">The sequence shown here is derived from an EMBL/GenBank/DDBJ whole genome shotgun (WGS) entry which is preliminary data.</text>
</comment>
<feature type="signal peptide" evidence="1">
    <location>
        <begin position="1"/>
        <end position="18"/>
    </location>
</feature>